<proteinExistence type="predicted"/>
<keyword evidence="2" id="KW-0677">Repeat</keyword>
<evidence type="ECO:0000256" key="3">
    <source>
        <dbReference type="PROSITE-ProRule" id="PRU00221"/>
    </source>
</evidence>
<dbReference type="Pfam" id="PF00400">
    <property type="entry name" value="WD40"/>
    <property type="match status" value="1"/>
</dbReference>
<dbReference type="PROSITE" id="PS50082">
    <property type="entry name" value="WD_REPEATS_2"/>
    <property type="match status" value="1"/>
</dbReference>
<dbReference type="Proteomes" id="UP000095023">
    <property type="component" value="Unassembled WGS sequence"/>
</dbReference>
<dbReference type="GO" id="GO:0030686">
    <property type="term" value="C:90S preribosome"/>
    <property type="evidence" value="ECO:0007669"/>
    <property type="project" value="InterPro"/>
</dbReference>
<dbReference type="InterPro" id="IPR001680">
    <property type="entry name" value="WD40_rpt"/>
</dbReference>
<dbReference type="GO" id="GO:0034455">
    <property type="term" value="C:t-UTP complex"/>
    <property type="evidence" value="ECO:0007669"/>
    <property type="project" value="TreeGrafter"/>
</dbReference>
<dbReference type="InterPro" id="IPR036322">
    <property type="entry name" value="WD40_repeat_dom_sf"/>
</dbReference>
<evidence type="ECO:0000313" key="5">
    <source>
        <dbReference type="Proteomes" id="UP000095023"/>
    </source>
</evidence>
<dbReference type="InterPro" id="IPR019775">
    <property type="entry name" value="WD40_repeat_CS"/>
</dbReference>
<sequence length="663" mass="72837">MNIHRCRFVDWEPAVVTTLAFSDAESVDTLRLAAGRANGDIEIYDPRYNWALESSIKGGSGRSIESMAWCKGLLYTTGGSTTVVQWDLLLAVPMNQYTLHSIVWCIASNGSNLAAGCDDGAVVVLSAEGDQKLLQRQPSRVLSITWIDHRIAGGCADGRIRVWDSQTGHIIATMTADRPSRDEDIVIWSIKTLEDGNIATGDSTGAVSFWNTTHYTLMQVFRNHKADVLTLATSGSTLYSAGVDKIIQCYTKIDRKWAQTNSRLLHGHDVRALSLYESPSLKTLVSGGVERSIVISSADPFEFAQGLFRRIPISPQRPIVSVNQSKRLIVLWYESTVTIWGLGADAEHKSYRKLVLMQLNTEEFITHAALSLDASLLAVATALETKLYKLKWSSNSPAPEILKADLPFDHGAKLVALVGSAQHPSLILVTEASDVLRLPAPGADRPGTLDVISDEQNDPSNPINIIATGDNDLVAVGRLSGTIDVYSGARGRHVCRVPGLGAMITSLSLQQNLLVAITAEMSIVEYDTSSKSFTKWSNRNADVVPEELRCLVDKCLGIFYTKSKPELIWLWGANWMAYIDKSSDFALEEGRNPLKRKRDRRNESSDAVSSAGQGKGYWITYKYRNILCASSLSADELVVVERPSFDIKLPRSFWTKKVAVNGA</sequence>
<dbReference type="PANTHER" id="PTHR44163">
    <property type="entry name" value="U3 SMALL NUCLEOLAR RNA-ASSOCIATED PROTEIN 4 HOMOLOG"/>
    <property type="match status" value="1"/>
</dbReference>
<dbReference type="GO" id="GO:0003723">
    <property type="term" value="F:RNA binding"/>
    <property type="evidence" value="ECO:0007669"/>
    <property type="project" value="TreeGrafter"/>
</dbReference>
<dbReference type="EMBL" id="KV453843">
    <property type="protein sequence ID" value="ODV88530.1"/>
    <property type="molecule type" value="Genomic_DNA"/>
</dbReference>
<dbReference type="SMART" id="SM00320">
    <property type="entry name" value="WD40"/>
    <property type="match status" value="6"/>
</dbReference>
<dbReference type="AlphaFoldDB" id="A0A1E4T9V0"/>
<keyword evidence="1 3" id="KW-0853">WD repeat</keyword>
<dbReference type="PANTHER" id="PTHR44163:SF1">
    <property type="entry name" value="U3 SMALL NUCLEOLAR RNA-ASSOCIATED PROTEIN 4 HOMOLOG"/>
    <property type="match status" value="1"/>
</dbReference>
<name>A0A1E4T9V0_9ASCO</name>
<dbReference type="PROSITE" id="PS00678">
    <property type="entry name" value="WD_REPEATS_1"/>
    <property type="match status" value="1"/>
</dbReference>
<reference evidence="5" key="1">
    <citation type="submission" date="2016-02" db="EMBL/GenBank/DDBJ databases">
        <title>Comparative genomics of biotechnologically important yeasts.</title>
        <authorList>
            <consortium name="DOE Joint Genome Institute"/>
            <person name="Riley R."/>
            <person name="Haridas S."/>
            <person name="Wolfe K.H."/>
            <person name="Lopes M.R."/>
            <person name="Hittinger C.T."/>
            <person name="Goker M."/>
            <person name="Salamov A."/>
            <person name="Wisecaver J."/>
            <person name="Long T.M."/>
            <person name="Aerts A.L."/>
            <person name="Barry K."/>
            <person name="Choi C."/>
            <person name="Clum A."/>
            <person name="Coughlan A.Y."/>
            <person name="Deshpande S."/>
            <person name="Douglass A.P."/>
            <person name="Hanson S.J."/>
            <person name="Klenk H.-P."/>
            <person name="Labutti K."/>
            <person name="Lapidus A."/>
            <person name="Lindquist E."/>
            <person name="Lipzen A."/>
            <person name="Meier-Kolthoff J.P."/>
            <person name="Ohm R.A."/>
            <person name="Otillar R.P."/>
            <person name="Pangilinan J."/>
            <person name="Peng Y."/>
            <person name="Rokas A."/>
            <person name="Rosa C.A."/>
            <person name="Scheuner C."/>
            <person name="Sibirny A.A."/>
            <person name="Slot J.C."/>
            <person name="Stielow J.B."/>
            <person name="Sun H."/>
            <person name="Kurtzman C.P."/>
            <person name="Blackwell M."/>
            <person name="Jeffries T.W."/>
            <person name="Grigoriev I.V."/>
        </authorList>
    </citation>
    <scope>NUCLEOTIDE SEQUENCE [LARGE SCALE GENOMIC DNA]</scope>
    <source>
        <strain evidence="5">NRRL Y-17796</strain>
    </source>
</reference>
<dbReference type="GO" id="GO:0032040">
    <property type="term" value="C:small-subunit processome"/>
    <property type="evidence" value="ECO:0007669"/>
    <property type="project" value="EnsemblFungi"/>
</dbReference>
<gene>
    <name evidence="4" type="ORF">CANCADRAFT_52449</name>
</gene>
<protein>
    <submittedName>
        <fullName evidence="4">Uncharacterized protein</fullName>
    </submittedName>
</protein>
<evidence type="ECO:0000313" key="4">
    <source>
        <dbReference type="EMBL" id="ODV88530.1"/>
    </source>
</evidence>
<evidence type="ECO:0000256" key="2">
    <source>
        <dbReference type="ARBA" id="ARBA00022737"/>
    </source>
</evidence>
<organism evidence="4 5">
    <name type="scientific">Tortispora caseinolytica NRRL Y-17796</name>
    <dbReference type="NCBI Taxonomy" id="767744"/>
    <lineage>
        <taxon>Eukaryota</taxon>
        <taxon>Fungi</taxon>
        <taxon>Dikarya</taxon>
        <taxon>Ascomycota</taxon>
        <taxon>Saccharomycotina</taxon>
        <taxon>Trigonopsidomycetes</taxon>
        <taxon>Trigonopsidales</taxon>
        <taxon>Trigonopsidaceae</taxon>
        <taxon>Tortispora</taxon>
    </lineage>
</organism>
<dbReference type="InterPro" id="IPR015943">
    <property type="entry name" value="WD40/YVTN_repeat-like_dom_sf"/>
</dbReference>
<keyword evidence="5" id="KW-1185">Reference proteome</keyword>
<accession>A0A1E4T9V0</accession>
<dbReference type="SUPFAM" id="SSF50978">
    <property type="entry name" value="WD40 repeat-like"/>
    <property type="match status" value="2"/>
</dbReference>
<dbReference type="InterPro" id="IPR046351">
    <property type="entry name" value="UTP4"/>
</dbReference>
<dbReference type="GO" id="GO:0000462">
    <property type="term" value="P:maturation of SSU-rRNA from tricistronic rRNA transcript (SSU-rRNA, 5.8S rRNA, LSU-rRNA)"/>
    <property type="evidence" value="ECO:0007669"/>
    <property type="project" value="InterPro"/>
</dbReference>
<evidence type="ECO:0000256" key="1">
    <source>
        <dbReference type="ARBA" id="ARBA00022574"/>
    </source>
</evidence>
<feature type="repeat" description="WD" evidence="3">
    <location>
        <begin position="134"/>
        <end position="173"/>
    </location>
</feature>
<dbReference type="Gene3D" id="2.130.10.10">
    <property type="entry name" value="YVTN repeat-like/Quinoprotein amine dehydrogenase"/>
    <property type="match status" value="3"/>
</dbReference>
<dbReference type="OrthoDB" id="8883818at2759"/>